<keyword evidence="14" id="KW-0628">Postsynaptic cell membrane</keyword>
<evidence type="ECO:0000256" key="16">
    <source>
        <dbReference type="ARBA" id="ARBA00023303"/>
    </source>
</evidence>
<dbReference type="EMBL" id="CAJOBJ010045981">
    <property type="protein sequence ID" value="CAF4350299.1"/>
    <property type="molecule type" value="Genomic_DNA"/>
</dbReference>
<dbReference type="InterPro" id="IPR006201">
    <property type="entry name" value="Neur_channel"/>
</dbReference>
<dbReference type="EMBL" id="CAJOBH010006829">
    <property type="protein sequence ID" value="CAF4067457.1"/>
    <property type="molecule type" value="Genomic_DNA"/>
</dbReference>
<dbReference type="AlphaFoldDB" id="A0A816UDN2"/>
<gene>
    <name evidence="25" type="ORF">BYL167_LOCUS17318</name>
    <name evidence="21" type="ORF">CJN711_LOCUS32400</name>
    <name evidence="26" type="ORF">GIL414_LOCUS27947</name>
    <name evidence="22" type="ORF">KQP761_LOCUS27052</name>
    <name evidence="24" type="ORF">MBJ925_LOCUS23610</name>
    <name evidence="23" type="ORF">XDN619_LOCUS15695</name>
</gene>
<dbReference type="Pfam" id="PF02932">
    <property type="entry name" value="Neur_chan_memb"/>
    <property type="match status" value="1"/>
</dbReference>
<dbReference type="GO" id="GO:0045211">
    <property type="term" value="C:postsynaptic membrane"/>
    <property type="evidence" value="ECO:0007669"/>
    <property type="project" value="UniProtKB-SubCell"/>
</dbReference>
<sequence>MIVNIAKWILFMFITSSAQLFDNNTSENNNITAASRRSHQITTILDGLLKDYDAHVRPNFGEGPTKINFDILVSSFGPIQDMDMSFTMNCYFRQRWRDERLQFAEEVGVLSLSTRMLERLWRPDTTFYNSKYSYLHTIPTSNRLWRLFPDGSIWYSSRITVKARCNMNLKNFPVDIQICKFLIGSFANPASDIQYGWRLGNNASVSFDTKVLLSQFDLIKYPQYDESVDMNGRNFSVLRVDFVLKRHMGYYILQVYIPSSMLVMLSWVSFFIHREATADRVNIGVMTFLSLATLSFDIRNYTAAVSYLTALDWFVIMAYGFLLASLLQFAFVHYFTKFGYGEPILCFHDSINSVLIDEDDPPANRNLRAHSSIYYPRYQNTRGKKPPRERKQCSESIRYYLGQFWFCLSGNDSHKRDLRKRASRFGINSRSNLDGFARIAFPLSFALFNILYWSYFLRIQN</sequence>
<keyword evidence="13" id="KW-0868">Chloride</keyword>
<evidence type="ECO:0000256" key="1">
    <source>
        <dbReference type="ARBA" id="ARBA00022448"/>
    </source>
</evidence>
<feature type="domain" description="Neurotransmitter-gated ion-channel ligand-binding" evidence="19">
    <location>
        <begin position="43"/>
        <end position="247"/>
    </location>
</feature>
<evidence type="ECO:0000256" key="6">
    <source>
        <dbReference type="ARBA" id="ARBA00023018"/>
    </source>
</evidence>
<dbReference type="EMBL" id="CAJNOV010015517">
    <property type="protein sequence ID" value="CAF1575602.1"/>
    <property type="molecule type" value="Genomic_DNA"/>
</dbReference>
<dbReference type="Proteomes" id="UP000681967">
    <property type="component" value="Unassembled WGS sequence"/>
</dbReference>
<dbReference type="Proteomes" id="UP000663834">
    <property type="component" value="Unassembled WGS sequence"/>
</dbReference>
<dbReference type="Gene3D" id="2.70.170.10">
    <property type="entry name" value="Neurotransmitter-gated ion-channel ligand-binding domain"/>
    <property type="match status" value="1"/>
</dbReference>
<evidence type="ECO:0000256" key="17">
    <source>
        <dbReference type="ARBA" id="ARBA00034104"/>
    </source>
</evidence>
<organism evidence="24 27">
    <name type="scientific">Rotaria magnacalcarata</name>
    <dbReference type="NCBI Taxonomy" id="392030"/>
    <lineage>
        <taxon>Eukaryota</taxon>
        <taxon>Metazoa</taxon>
        <taxon>Spiralia</taxon>
        <taxon>Gnathifera</taxon>
        <taxon>Rotifera</taxon>
        <taxon>Eurotatoria</taxon>
        <taxon>Bdelloidea</taxon>
        <taxon>Philodinida</taxon>
        <taxon>Philodinidae</taxon>
        <taxon>Rotaria</taxon>
    </lineage>
</organism>
<comment type="similarity">
    <text evidence="18">Belongs to the ligand-gated ion channel (TC 1.A.9) family.</text>
</comment>
<keyword evidence="8 18" id="KW-0472">Membrane</keyword>
<evidence type="ECO:0000256" key="3">
    <source>
        <dbReference type="ARBA" id="ARBA00022692"/>
    </source>
</evidence>
<keyword evidence="9" id="KW-1015">Disulfide bond</keyword>
<comment type="subcellular location">
    <subcellularLocation>
        <location evidence="17">Postsynaptic cell membrane</location>
        <topology evidence="17">Multi-pass membrane protein</topology>
    </subcellularLocation>
</comment>
<dbReference type="GO" id="GO:0005254">
    <property type="term" value="F:chloride channel activity"/>
    <property type="evidence" value="ECO:0007669"/>
    <property type="project" value="UniProtKB-KW"/>
</dbReference>
<evidence type="ECO:0000313" key="26">
    <source>
        <dbReference type="EMBL" id="CAF4350299.1"/>
    </source>
</evidence>
<keyword evidence="5 18" id="KW-1133">Transmembrane helix</keyword>
<dbReference type="EMBL" id="CAJNRG010006436">
    <property type="protein sequence ID" value="CAF2086088.1"/>
    <property type="molecule type" value="Genomic_DNA"/>
</dbReference>
<evidence type="ECO:0000313" key="21">
    <source>
        <dbReference type="EMBL" id="CAF1575602.1"/>
    </source>
</evidence>
<keyword evidence="15" id="KW-1071">Ligand-gated ion channel</keyword>
<protein>
    <submittedName>
        <fullName evidence="24">Uncharacterized protein</fullName>
    </submittedName>
</protein>
<dbReference type="GO" id="GO:0034707">
    <property type="term" value="C:chloride channel complex"/>
    <property type="evidence" value="ECO:0007669"/>
    <property type="project" value="UniProtKB-KW"/>
</dbReference>
<dbReference type="Pfam" id="PF02931">
    <property type="entry name" value="Neur_chan_LBD"/>
    <property type="match status" value="1"/>
</dbReference>
<evidence type="ECO:0000259" key="20">
    <source>
        <dbReference type="Pfam" id="PF02932"/>
    </source>
</evidence>
<evidence type="ECO:0000313" key="24">
    <source>
        <dbReference type="EMBL" id="CAF2107811.1"/>
    </source>
</evidence>
<proteinExistence type="inferred from homology"/>
<keyword evidence="4 18" id="KW-0732">Signal</keyword>
<dbReference type="SUPFAM" id="SSF90112">
    <property type="entry name" value="Neurotransmitter-gated ion-channel transmembrane pore"/>
    <property type="match status" value="1"/>
</dbReference>
<dbReference type="NCBIfam" id="TIGR00860">
    <property type="entry name" value="LIC"/>
    <property type="match status" value="1"/>
</dbReference>
<feature type="chain" id="PRO_5036513757" evidence="18">
    <location>
        <begin position="19"/>
        <end position="461"/>
    </location>
</feature>
<evidence type="ECO:0000256" key="18">
    <source>
        <dbReference type="RuleBase" id="RU000687"/>
    </source>
</evidence>
<evidence type="ECO:0000256" key="4">
    <source>
        <dbReference type="ARBA" id="ARBA00022729"/>
    </source>
</evidence>
<dbReference type="Proteomes" id="UP000663855">
    <property type="component" value="Unassembled WGS sequence"/>
</dbReference>
<evidence type="ECO:0000256" key="2">
    <source>
        <dbReference type="ARBA" id="ARBA00022475"/>
    </source>
</evidence>
<dbReference type="InterPro" id="IPR036734">
    <property type="entry name" value="Neur_chan_lig-bd_sf"/>
</dbReference>
<dbReference type="SUPFAM" id="SSF63712">
    <property type="entry name" value="Nicotinic receptor ligand binding domain-like"/>
    <property type="match status" value="1"/>
</dbReference>
<accession>A0A816UDN2</accession>
<dbReference type="GO" id="GO:0004890">
    <property type="term" value="F:GABA-A receptor activity"/>
    <property type="evidence" value="ECO:0007669"/>
    <property type="project" value="InterPro"/>
</dbReference>
<evidence type="ECO:0000256" key="8">
    <source>
        <dbReference type="ARBA" id="ARBA00023136"/>
    </source>
</evidence>
<dbReference type="Proteomes" id="UP000663887">
    <property type="component" value="Unassembled WGS sequence"/>
</dbReference>
<keyword evidence="10" id="KW-0675">Receptor</keyword>
<feature type="signal peptide" evidence="18">
    <location>
        <begin position="1"/>
        <end position="18"/>
    </location>
</feature>
<dbReference type="InterPro" id="IPR018000">
    <property type="entry name" value="Neurotransmitter_ion_chnl_CS"/>
</dbReference>
<evidence type="ECO:0000256" key="12">
    <source>
        <dbReference type="ARBA" id="ARBA00023180"/>
    </source>
</evidence>
<comment type="caution">
    <text evidence="24">The sequence shown here is derived from an EMBL/GenBank/DDBJ whole genome shotgun (WGS) entry which is preliminary data.</text>
</comment>
<evidence type="ECO:0000256" key="9">
    <source>
        <dbReference type="ARBA" id="ARBA00023157"/>
    </source>
</evidence>
<evidence type="ECO:0000256" key="14">
    <source>
        <dbReference type="ARBA" id="ARBA00023257"/>
    </source>
</evidence>
<keyword evidence="12" id="KW-0325">Glycoprotein</keyword>
<dbReference type="InterPro" id="IPR006028">
    <property type="entry name" value="GABAA/Glycine_rcpt"/>
</dbReference>
<dbReference type="InterPro" id="IPR001390">
    <property type="entry name" value="GABAAa_rcpt"/>
</dbReference>
<keyword evidence="6" id="KW-0770">Synapse</keyword>
<dbReference type="InterPro" id="IPR006029">
    <property type="entry name" value="Neurotrans-gated_channel_TM"/>
</dbReference>
<evidence type="ECO:0000259" key="19">
    <source>
        <dbReference type="Pfam" id="PF02931"/>
    </source>
</evidence>
<evidence type="ECO:0000256" key="7">
    <source>
        <dbReference type="ARBA" id="ARBA00023065"/>
    </source>
</evidence>
<dbReference type="InterPro" id="IPR006202">
    <property type="entry name" value="Neur_chan_lig-bd"/>
</dbReference>
<keyword evidence="7 18" id="KW-0406">Ion transport</keyword>
<evidence type="ECO:0000313" key="27">
    <source>
        <dbReference type="Proteomes" id="UP000663824"/>
    </source>
</evidence>
<dbReference type="PRINTS" id="PR00253">
    <property type="entry name" value="GABAARECEPTR"/>
</dbReference>
<evidence type="ECO:0000256" key="5">
    <source>
        <dbReference type="ARBA" id="ARBA00022989"/>
    </source>
</evidence>
<evidence type="ECO:0000256" key="10">
    <source>
        <dbReference type="ARBA" id="ARBA00023170"/>
    </source>
</evidence>
<keyword evidence="3 18" id="KW-0812">Transmembrane</keyword>
<keyword evidence="16 18" id="KW-0407">Ion channel</keyword>
<dbReference type="OrthoDB" id="203862at2759"/>
<dbReference type="PANTHER" id="PTHR18945">
    <property type="entry name" value="NEUROTRANSMITTER GATED ION CHANNEL"/>
    <property type="match status" value="1"/>
</dbReference>
<dbReference type="CDD" id="cd19049">
    <property type="entry name" value="LGIC_TM_anion"/>
    <property type="match status" value="1"/>
</dbReference>
<evidence type="ECO:0000256" key="13">
    <source>
        <dbReference type="ARBA" id="ARBA00023214"/>
    </source>
</evidence>
<dbReference type="GO" id="GO:0005230">
    <property type="term" value="F:extracellular ligand-gated monoatomic ion channel activity"/>
    <property type="evidence" value="ECO:0007669"/>
    <property type="project" value="InterPro"/>
</dbReference>
<keyword evidence="11" id="KW-0869">Chloride channel</keyword>
<evidence type="ECO:0000313" key="25">
    <source>
        <dbReference type="EMBL" id="CAF4067457.1"/>
    </source>
</evidence>
<feature type="transmembrane region" description="Helical" evidence="18">
    <location>
        <begin position="313"/>
        <end position="335"/>
    </location>
</feature>
<evidence type="ECO:0000313" key="23">
    <source>
        <dbReference type="EMBL" id="CAF2086088.1"/>
    </source>
</evidence>
<dbReference type="PRINTS" id="PR00252">
    <property type="entry name" value="NRIONCHANNEL"/>
</dbReference>
<dbReference type="EMBL" id="CAJNOW010014865">
    <property type="protein sequence ID" value="CAF1635822.1"/>
    <property type="molecule type" value="Genomic_DNA"/>
</dbReference>
<feature type="transmembrane region" description="Helical" evidence="18">
    <location>
        <begin position="283"/>
        <end position="301"/>
    </location>
</feature>
<feature type="domain" description="Neurotransmitter-gated ion-channel transmembrane" evidence="20">
    <location>
        <begin position="255"/>
        <end position="336"/>
    </location>
</feature>
<feature type="transmembrane region" description="Helical" evidence="18">
    <location>
        <begin position="248"/>
        <end position="271"/>
    </location>
</feature>
<dbReference type="InterPro" id="IPR038050">
    <property type="entry name" value="Neuro_actylchol_rec"/>
</dbReference>
<dbReference type="Gene3D" id="1.20.58.390">
    <property type="entry name" value="Neurotransmitter-gated ion-channel transmembrane domain"/>
    <property type="match status" value="1"/>
</dbReference>
<dbReference type="FunFam" id="2.70.170.10:FF:000003">
    <property type="entry name" value="Putative gamma-aminobutyric acid receptor subunit gamma-2"/>
    <property type="match status" value="1"/>
</dbReference>
<dbReference type="PROSITE" id="PS00236">
    <property type="entry name" value="NEUROTR_ION_CHANNEL"/>
    <property type="match status" value="1"/>
</dbReference>
<evidence type="ECO:0000256" key="15">
    <source>
        <dbReference type="ARBA" id="ARBA00023286"/>
    </source>
</evidence>
<dbReference type="InterPro" id="IPR036719">
    <property type="entry name" value="Neuro-gated_channel_TM_sf"/>
</dbReference>
<evidence type="ECO:0000256" key="11">
    <source>
        <dbReference type="ARBA" id="ARBA00023173"/>
    </source>
</evidence>
<name>A0A816UDN2_9BILA</name>
<keyword evidence="1 18" id="KW-0813">Transport</keyword>
<keyword evidence="2" id="KW-1003">Cell membrane</keyword>
<dbReference type="EMBL" id="CAJNRE010012143">
    <property type="protein sequence ID" value="CAF2107811.1"/>
    <property type="molecule type" value="Genomic_DNA"/>
</dbReference>
<evidence type="ECO:0000313" key="22">
    <source>
        <dbReference type="EMBL" id="CAF1635822.1"/>
    </source>
</evidence>
<dbReference type="PRINTS" id="PR01079">
    <property type="entry name" value="GABAARALPHA"/>
</dbReference>
<feature type="transmembrane region" description="Helical" evidence="18">
    <location>
        <begin position="435"/>
        <end position="455"/>
    </location>
</feature>
<dbReference type="Proteomes" id="UP000681720">
    <property type="component" value="Unassembled WGS sequence"/>
</dbReference>
<dbReference type="Proteomes" id="UP000663824">
    <property type="component" value="Unassembled WGS sequence"/>
</dbReference>
<reference evidence="24" key="1">
    <citation type="submission" date="2021-02" db="EMBL/GenBank/DDBJ databases">
        <authorList>
            <person name="Nowell W R."/>
        </authorList>
    </citation>
    <scope>NUCLEOTIDE SEQUENCE</scope>
</reference>